<keyword evidence="2" id="KW-0547">Nucleotide-binding</keyword>
<dbReference type="SUPFAM" id="SSF54211">
    <property type="entry name" value="Ribosomal protein S5 domain 2-like"/>
    <property type="match status" value="1"/>
</dbReference>
<name>A0A1Z1WA10_9ACTN</name>
<proteinExistence type="predicted"/>
<feature type="domain" description="GHMP kinase N-terminal" evidence="6">
    <location>
        <begin position="112"/>
        <end position="171"/>
    </location>
</feature>
<sequence>MTNAAPQDGPGTGAGTGTGTHAAPHTATSTATATGTGTGTGHAACHHGEILQGVFLDERGRRRAGLVTLPMPALGTRAEFVRRPGAEDVTVVPADRTKALRAATYAMAECATQCQEPLCGGELRLTGAVPVGLGMGSSSSDVIAAVRAVADAFGVLLAPEAIARLAVRAERASDPLMLDGRPLLFAQREGRVLEELGAALPPAVVVGCALGGGRPVDTLALPTRGYDDEDVRAYERLRTLLRRAVATADPVLLGHVATESARRGQRVLAHEEFGELTAIAGRVGAVGVQVAHSGNVAGLLFDPAAPDLRGRLRRCSQALAAAGIPATYTFTTTSRSSTPHAPHTPCTSSPTSEEAPHGRDGRAHRGGDRPPRPDTCRRGAHLPAL</sequence>
<evidence type="ECO:0000256" key="1">
    <source>
        <dbReference type="ARBA" id="ARBA00022679"/>
    </source>
</evidence>
<dbReference type="KEGG" id="salf:SMD44_02691"/>
<dbReference type="InterPro" id="IPR014721">
    <property type="entry name" value="Ribsml_uS5_D2-typ_fold_subgr"/>
</dbReference>
<feature type="compositionally biased region" description="Basic and acidic residues" evidence="5">
    <location>
        <begin position="354"/>
        <end position="377"/>
    </location>
</feature>
<reference evidence="7 8" key="1">
    <citation type="submission" date="2017-05" db="EMBL/GenBank/DDBJ databases">
        <title>Streptomyces alboflavus Genome sequencing and assembly.</title>
        <authorList>
            <person name="Wang Y."/>
            <person name="Du B."/>
            <person name="Ding Y."/>
            <person name="Liu H."/>
            <person name="Hou Q."/>
            <person name="Liu K."/>
            <person name="Wang C."/>
            <person name="Yao L."/>
        </authorList>
    </citation>
    <scope>NUCLEOTIDE SEQUENCE [LARGE SCALE GENOMIC DNA]</scope>
    <source>
        <strain evidence="7 8">MDJK44</strain>
    </source>
</reference>
<organism evidence="7 8">
    <name type="scientific">Streptomyces alboflavus</name>
    <dbReference type="NCBI Taxonomy" id="67267"/>
    <lineage>
        <taxon>Bacteria</taxon>
        <taxon>Bacillati</taxon>
        <taxon>Actinomycetota</taxon>
        <taxon>Actinomycetes</taxon>
        <taxon>Kitasatosporales</taxon>
        <taxon>Streptomycetaceae</taxon>
        <taxon>Streptomyces</taxon>
    </lineage>
</organism>
<keyword evidence="8" id="KW-1185">Reference proteome</keyword>
<evidence type="ECO:0000256" key="5">
    <source>
        <dbReference type="SAM" id="MobiDB-lite"/>
    </source>
</evidence>
<dbReference type="InterPro" id="IPR006203">
    <property type="entry name" value="GHMP_knse_ATP-bd_CS"/>
</dbReference>
<evidence type="ECO:0000256" key="3">
    <source>
        <dbReference type="ARBA" id="ARBA00022777"/>
    </source>
</evidence>
<keyword evidence="1" id="KW-0808">Transferase</keyword>
<feature type="compositionally biased region" description="Low complexity" evidence="5">
    <location>
        <begin position="19"/>
        <end position="35"/>
    </location>
</feature>
<dbReference type="STRING" id="67267.GCA_000716675_04965"/>
<evidence type="ECO:0000259" key="6">
    <source>
        <dbReference type="Pfam" id="PF00288"/>
    </source>
</evidence>
<protein>
    <submittedName>
        <fullName evidence="7">GHMP kinase</fullName>
    </submittedName>
</protein>
<dbReference type="Gene3D" id="3.30.230.10">
    <property type="match status" value="1"/>
</dbReference>
<dbReference type="RefSeq" id="WP_237307165.1">
    <property type="nucleotide sequence ID" value="NZ_CP021748.1"/>
</dbReference>
<evidence type="ECO:0000313" key="7">
    <source>
        <dbReference type="EMBL" id="ARX83276.1"/>
    </source>
</evidence>
<evidence type="ECO:0000256" key="2">
    <source>
        <dbReference type="ARBA" id="ARBA00022741"/>
    </source>
</evidence>
<accession>A0A1Z1WA10</accession>
<evidence type="ECO:0000313" key="8">
    <source>
        <dbReference type="Proteomes" id="UP000195880"/>
    </source>
</evidence>
<keyword evidence="4" id="KW-0067">ATP-binding</keyword>
<feature type="region of interest" description="Disordered" evidence="5">
    <location>
        <begin position="331"/>
        <end position="385"/>
    </location>
</feature>
<dbReference type="AlphaFoldDB" id="A0A1Z1WA10"/>
<dbReference type="PROSITE" id="PS00627">
    <property type="entry name" value="GHMP_KINASES_ATP"/>
    <property type="match status" value="1"/>
</dbReference>
<keyword evidence="3 7" id="KW-0418">Kinase</keyword>
<dbReference type="Proteomes" id="UP000195880">
    <property type="component" value="Chromosome"/>
</dbReference>
<dbReference type="EMBL" id="CP021748">
    <property type="protein sequence ID" value="ARX83276.1"/>
    <property type="molecule type" value="Genomic_DNA"/>
</dbReference>
<gene>
    <name evidence="7" type="ORF">SMD44_02691</name>
</gene>
<dbReference type="InterPro" id="IPR006204">
    <property type="entry name" value="GHMP_kinase_N_dom"/>
</dbReference>
<dbReference type="GO" id="GO:0005524">
    <property type="term" value="F:ATP binding"/>
    <property type="evidence" value="ECO:0007669"/>
    <property type="project" value="UniProtKB-KW"/>
</dbReference>
<dbReference type="eggNOG" id="COG4542">
    <property type="taxonomic scope" value="Bacteria"/>
</dbReference>
<dbReference type="GO" id="GO:0016301">
    <property type="term" value="F:kinase activity"/>
    <property type="evidence" value="ECO:0007669"/>
    <property type="project" value="UniProtKB-KW"/>
</dbReference>
<dbReference type="InterPro" id="IPR020568">
    <property type="entry name" value="Ribosomal_Su5_D2-typ_SF"/>
</dbReference>
<feature type="region of interest" description="Disordered" evidence="5">
    <location>
        <begin position="1"/>
        <end position="42"/>
    </location>
</feature>
<dbReference type="Pfam" id="PF00288">
    <property type="entry name" value="GHMP_kinases_N"/>
    <property type="match status" value="1"/>
</dbReference>
<evidence type="ECO:0000256" key="4">
    <source>
        <dbReference type="ARBA" id="ARBA00022840"/>
    </source>
</evidence>